<protein>
    <recommendedName>
        <fullName evidence="4">DUF624 domain-containing protein</fullName>
    </recommendedName>
</protein>
<keyword evidence="1" id="KW-0812">Transmembrane</keyword>
<organism evidence="2 3">
    <name type="scientific">Clostridium rhizosphaerae</name>
    <dbReference type="NCBI Taxonomy" id="2803861"/>
    <lineage>
        <taxon>Bacteria</taxon>
        <taxon>Bacillati</taxon>
        <taxon>Bacillota</taxon>
        <taxon>Clostridia</taxon>
        <taxon>Eubacteriales</taxon>
        <taxon>Clostridiaceae</taxon>
        <taxon>Clostridium</taxon>
    </lineage>
</organism>
<gene>
    <name evidence="2" type="ORF">JK636_19180</name>
</gene>
<dbReference type="RefSeq" id="WP_202750578.1">
    <property type="nucleotide sequence ID" value="NZ_JAESWC010000018.1"/>
</dbReference>
<dbReference type="EMBL" id="JAESWC010000018">
    <property type="protein sequence ID" value="MBL4937834.1"/>
    <property type="molecule type" value="Genomic_DNA"/>
</dbReference>
<feature type="transmembrane region" description="Helical" evidence="1">
    <location>
        <begin position="130"/>
        <end position="155"/>
    </location>
</feature>
<feature type="transmembrane region" description="Helical" evidence="1">
    <location>
        <begin position="68"/>
        <end position="87"/>
    </location>
</feature>
<evidence type="ECO:0000313" key="2">
    <source>
        <dbReference type="EMBL" id="MBL4937834.1"/>
    </source>
</evidence>
<keyword evidence="1" id="KW-0472">Membrane</keyword>
<dbReference type="Proteomes" id="UP000632377">
    <property type="component" value="Unassembled WGS sequence"/>
</dbReference>
<accession>A0ABS1THL7</accession>
<feature type="transmembrane region" description="Helical" evidence="1">
    <location>
        <begin position="161"/>
        <end position="177"/>
    </location>
</feature>
<feature type="transmembrane region" description="Helical" evidence="1">
    <location>
        <begin position="20"/>
        <end position="47"/>
    </location>
</feature>
<feature type="transmembrane region" description="Helical" evidence="1">
    <location>
        <begin position="93"/>
        <end position="118"/>
    </location>
</feature>
<evidence type="ECO:0008006" key="4">
    <source>
        <dbReference type="Google" id="ProtNLM"/>
    </source>
</evidence>
<proteinExistence type="predicted"/>
<evidence type="ECO:0000256" key="1">
    <source>
        <dbReference type="SAM" id="Phobius"/>
    </source>
</evidence>
<keyword evidence="3" id="KW-1185">Reference proteome</keyword>
<comment type="caution">
    <text evidence="2">The sequence shown here is derived from an EMBL/GenBank/DDBJ whole genome shotgun (WGS) entry which is preliminary data.</text>
</comment>
<reference evidence="2 3" key="1">
    <citation type="submission" date="2021-01" db="EMBL/GenBank/DDBJ databases">
        <title>Genome public.</title>
        <authorList>
            <person name="Liu C."/>
            <person name="Sun Q."/>
        </authorList>
    </citation>
    <scope>NUCLEOTIDE SEQUENCE [LARGE SCALE GENOMIC DNA]</scope>
    <source>
        <strain evidence="2 3">YIM B02515</strain>
    </source>
</reference>
<name>A0ABS1THL7_9CLOT</name>
<evidence type="ECO:0000313" key="3">
    <source>
        <dbReference type="Proteomes" id="UP000632377"/>
    </source>
</evidence>
<keyword evidence="1" id="KW-1133">Transmembrane helix</keyword>
<sequence>MDFENKNGIYKISVLLSRLVVTNLIFLLLSPLIITAGVTISGMMYVLNDPNKPIRSFIKFFKANFLKSIPLTIFMYSTLSTGYFLYFYMSSNILTIIIWACLSGILFGYSLIILFLFSKYEMTLVKYFQSGFYLLLQNYLVIILQLLLFFVITYIVLAQSILLFIMFAVSINVYLFARFNNKSIENLYQKSKSDCAETAL</sequence>